<dbReference type="EMBL" id="CM042039">
    <property type="protein sequence ID" value="KAI3724942.1"/>
    <property type="molecule type" value="Genomic_DNA"/>
</dbReference>
<gene>
    <name evidence="1" type="ORF">L1987_64710</name>
</gene>
<protein>
    <submittedName>
        <fullName evidence="1">Uncharacterized protein</fullName>
    </submittedName>
</protein>
<dbReference type="Proteomes" id="UP001056120">
    <property type="component" value="Linkage Group LG22"/>
</dbReference>
<evidence type="ECO:0000313" key="1">
    <source>
        <dbReference type="EMBL" id="KAI3724942.1"/>
    </source>
</evidence>
<proteinExistence type="predicted"/>
<reference evidence="2" key="1">
    <citation type="journal article" date="2022" name="Mol. Ecol. Resour.">
        <title>The genomes of chicory, endive, great burdock and yacon provide insights into Asteraceae palaeo-polyploidization history and plant inulin production.</title>
        <authorList>
            <person name="Fan W."/>
            <person name="Wang S."/>
            <person name="Wang H."/>
            <person name="Wang A."/>
            <person name="Jiang F."/>
            <person name="Liu H."/>
            <person name="Zhao H."/>
            <person name="Xu D."/>
            <person name="Zhang Y."/>
        </authorList>
    </citation>
    <scope>NUCLEOTIDE SEQUENCE [LARGE SCALE GENOMIC DNA]</scope>
    <source>
        <strain evidence="2">cv. Yunnan</strain>
    </source>
</reference>
<organism evidence="1 2">
    <name type="scientific">Smallanthus sonchifolius</name>
    <dbReference type="NCBI Taxonomy" id="185202"/>
    <lineage>
        <taxon>Eukaryota</taxon>
        <taxon>Viridiplantae</taxon>
        <taxon>Streptophyta</taxon>
        <taxon>Embryophyta</taxon>
        <taxon>Tracheophyta</taxon>
        <taxon>Spermatophyta</taxon>
        <taxon>Magnoliopsida</taxon>
        <taxon>eudicotyledons</taxon>
        <taxon>Gunneridae</taxon>
        <taxon>Pentapetalae</taxon>
        <taxon>asterids</taxon>
        <taxon>campanulids</taxon>
        <taxon>Asterales</taxon>
        <taxon>Asteraceae</taxon>
        <taxon>Asteroideae</taxon>
        <taxon>Heliantheae alliance</taxon>
        <taxon>Millerieae</taxon>
        <taxon>Smallanthus</taxon>
    </lineage>
</organism>
<name>A0ACB9BSG4_9ASTR</name>
<accession>A0ACB9BSG4</accession>
<keyword evidence="2" id="KW-1185">Reference proteome</keyword>
<comment type="caution">
    <text evidence="1">The sequence shown here is derived from an EMBL/GenBank/DDBJ whole genome shotgun (WGS) entry which is preliminary data.</text>
</comment>
<reference evidence="1 2" key="2">
    <citation type="journal article" date="2022" name="Mol. Ecol. Resour.">
        <title>The genomes of chicory, endive, great burdock and yacon provide insights into Asteraceae paleo-polyploidization history and plant inulin production.</title>
        <authorList>
            <person name="Fan W."/>
            <person name="Wang S."/>
            <person name="Wang H."/>
            <person name="Wang A."/>
            <person name="Jiang F."/>
            <person name="Liu H."/>
            <person name="Zhao H."/>
            <person name="Xu D."/>
            <person name="Zhang Y."/>
        </authorList>
    </citation>
    <scope>NUCLEOTIDE SEQUENCE [LARGE SCALE GENOMIC DNA]</scope>
    <source>
        <strain evidence="2">cv. Yunnan</strain>
        <tissue evidence="1">Leaves</tissue>
    </source>
</reference>
<evidence type="ECO:0000313" key="2">
    <source>
        <dbReference type="Proteomes" id="UP001056120"/>
    </source>
</evidence>
<sequence>MAHFQNLSSLFNYDNEIGTPQKPPKLLNVNDYSNWKARFEEYISYTDSSLWIPILEGYKHPTYIFLEETVPKPISKLDEEEKKVYDREKKADRSITMALSRDLFHSFKGYDNSKDLRKAIQKRFEGNSDVKKSKRELLRKQYECFSPQEEEHALGGGNHTGFIASGSSQHHQPSSRNTTSTSSANQTAIAKIAEDHVALFSSYDMEVMDIQWNIDMILRRAKPFLDRTGRKFIGGHSNAKVGFDKSKAKCYKCQNFGHFATKCQKDKAPASGFIGPSQGSSSGNNQGFNNQNNRNQSQGETSTALVVQ</sequence>